<sequence length="248" mass="27746">MHPSVYREFQVSLAPDVETRELARGVAQDEAVLYVRLCHQQTGQDTVFKLVGATGSPERWIEEQVMRQFPDSAAAGELRALYGKTRHRLKPGWEQAFGDRLYVGFSQFGTTSAARFWATLIPTLPSVLYSTMNVRAVTKLTQLGGEVELKSVIKAVHDAWLGVLKEARGINMNLTGLQRLALDLAGWQTDHLRGMSLLEFGQFKEKALFAHLSLSYLQDEDWAAILMPILEDIPPAAETERLETVSES</sequence>
<organism evidence="1 2">
    <name type="scientific">Burkholderia ubonensis</name>
    <dbReference type="NCBI Taxonomy" id="101571"/>
    <lineage>
        <taxon>Bacteria</taxon>
        <taxon>Pseudomonadati</taxon>
        <taxon>Pseudomonadota</taxon>
        <taxon>Betaproteobacteria</taxon>
        <taxon>Burkholderiales</taxon>
        <taxon>Burkholderiaceae</taxon>
        <taxon>Burkholderia</taxon>
        <taxon>Burkholderia cepacia complex</taxon>
    </lineage>
</organism>
<dbReference type="AlphaFoldDB" id="A0A106QDC3"/>
<name>A0A106QDC3_9BURK</name>
<dbReference type="Proteomes" id="UP000060630">
    <property type="component" value="Unassembled WGS sequence"/>
</dbReference>
<gene>
    <name evidence="1" type="ORF">WL29_22930</name>
</gene>
<comment type="caution">
    <text evidence="1">The sequence shown here is derived from an EMBL/GenBank/DDBJ whole genome shotgun (WGS) entry which is preliminary data.</text>
</comment>
<accession>A0A106QDC3</accession>
<protein>
    <submittedName>
        <fullName evidence="1">Uncharacterized protein</fullName>
    </submittedName>
</protein>
<reference evidence="1 2" key="1">
    <citation type="submission" date="2015-11" db="EMBL/GenBank/DDBJ databases">
        <title>Expanding the genomic diversity of Burkholderia species for the development of highly accurate diagnostics.</title>
        <authorList>
            <person name="Sahl J."/>
            <person name="Keim P."/>
            <person name="Wagner D."/>
        </authorList>
    </citation>
    <scope>NUCLEOTIDE SEQUENCE [LARGE SCALE GENOMIC DNA]</scope>
    <source>
        <strain evidence="1 2">MSMB2087WGS</strain>
    </source>
</reference>
<proteinExistence type="predicted"/>
<dbReference type="RefSeq" id="WP_060192616.1">
    <property type="nucleotide sequence ID" value="NZ_LPHD01000049.1"/>
</dbReference>
<evidence type="ECO:0000313" key="2">
    <source>
        <dbReference type="Proteomes" id="UP000060630"/>
    </source>
</evidence>
<dbReference type="EMBL" id="LPHD01000049">
    <property type="protein sequence ID" value="KWA84218.1"/>
    <property type="molecule type" value="Genomic_DNA"/>
</dbReference>
<evidence type="ECO:0000313" key="1">
    <source>
        <dbReference type="EMBL" id="KWA84218.1"/>
    </source>
</evidence>